<dbReference type="EMBL" id="KU686205">
    <property type="protein sequence ID" value="AOV60586.1"/>
    <property type="molecule type" value="Genomic_DNA"/>
</dbReference>
<sequence length="78" mass="9051">MSFTVYSKPGCPYCETIKRILVGKDFEFQEYVLDIDFDREQFYNEFGEGSTFPQVVMNDQKLGGCTDSVKYLREQGVI</sequence>
<dbReference type="EMBL" id="KU686206">
    <property type="protein sequence ID" value="AOV60815.1"/>
    <property type="molecule type" value="Genomic_DNA"/>
</dbReference>
<protein>
    <submittedName>
        <fullName evidence="2">Glutaredoxin</fullName>
    </submittedName>
</protein>
<evidence type="ECO:0000313" key="3">
    <source>
        <dbReference type="EMBL" id="AOV60586.1"/>
    </source>
</evidence>
<accession>A0A1D8KNZ2</accession>
<dbReference type="Pfam" id="PF00462">
    <property type="entry name" value="Glutaredoxin"/>
    <property type="match status" value="1"/>
</dbReference>
<evidence type="ECO:0000313" key="2">
    <source>
        <dbReference type="EMBL" id="AOV60358.1"/>
    </source>
</evidence>
<proteinExistence type="predicted"/>
<dbReference type="Proteomes" id="UP000240393">
    <property type="component" value="Segment"/>
</dbReference>
<organism evidence="2 6">
    <name type="scientific">Synechococcus phage S-CAM9</name>
    <dbReference type="NCBI Taxonomy" id="1883369"/>
    <lineage>
        <taxon>Viruses</taxon>
        <taxon>Duplodnaviria</taxon>
        <taxon>Heunggongvirae</taxon>
        <taxon>Uroviricota</taxon>
        <taxon>Caudoviricetes</taxon>
        <taxon>Pantevenvirales</taxon>
        <taxon>Kyanoviridae</taxon>
        <taxon>Kanaloavirus</taxon>
        <taxon>Kanaloavirus scam9</taxon>
    </lineage>
</organism>
<evidence type="ECO:0000313" key="4">
    <source>
        <dbReference type="EMBL" id="AOV60815.1"/>
    </source>
</evidence>
<dbReference type="Proteomes" id="UP000241903">
    <property type="component" value="Segment"/>
</dbReference>
<dbReference type="SUPFAM" id="SSF52833">
    <property type="entry name" value="Thioredoxin-like"/>
    <property type="match status" value="1"/>
</dbReference>
<dbReference type="KEGG" id="vg:30307797"/>
<evidence type="ECO:0000313" key="6">
    <source>
        <dbReference type="Proteomes" id="UP000240393"/>
    </source>
</evidence>
<keyword evidence="5" id="KW-1185">Reference proteome</keyword>
<gene>
    <name evidence="4" type="ORF">N161109_212</name>
    <name evidence="2" type="ORF">S050808_211</name>
    <name evidence="3" type="ORF">S820908_211</name>
</gene>
<evidence type="ECO:0000313" key="5">
    <source>
        <dbReference type="Proteomes" id="UP000202784"/>
    </source>
</evidence>
<dbReference type="PROSITE" id="PS50404">
    <property type="entry name" value="GST_NTER"/>
    <property type="match status" value="1"/>
</dbReference>
<dbReference type="Proteomes" id="UP000202784">
    <property type="component" value="Segment"/>
</dbReference>
<dbReference type="InterPro" id="IPR004045">
    <property type="entry name" value="Glutathione_S-Trfase_N"/>
</dbReference>
<evidence type="ECO:0000259" key="1">
    <source>
        <dbReference type="PROSITE" id="PS50404"/>
    </source>
</evidence>
<dbReference type="GeneID" id="30307797"/>
<dbReference type="InterPro" id="IPR002109">
    <property type="entry name" value="Glutaredoxin"/>
</dbReference>
<dbReference type="OrthoDB" id="25064at10239"/>
<dbReference type="InterPro" id="IPR036249">
    <property type="entry name" value="Thioredoxin-like_sf"/>
</dbReference>
<dbReference type="EMBL" id="KU686204">
    <property type="protein sequence ID" value="AOV60358.1"/>
    <property type="molecule type" value="Genomic_DNA"/>
</dbReference>
<dbReference type="PRINTS" id="PR00160">
    <property type="entry name" value="GLUTAREDOXIN"/>
</dbReference>
<name>A0A1D8KNZ2_9CAUD</name>
<dbReference type="PROSITE" id="PS51354">
    <property type="entry name" value="GLUTAREDOXIN_2"/>
    <property type="match status" value="1"/>
</dbReference>
<reference evidence="5 6" key="1">
    <citation type="journal article" date="2016" name="Virology">
        <title>The genomic content and context of auxiliary metabolic genes in marine cyanomyoviruses.</title>
        <authorList>
            <person name="Crummett L.T."/>
            <person name="Puxty R.J."/>
            <person name="Weihe C."/>
            <person name="Marston M.F."/>
            <person name="Martiny J.B."/>
        </authorList>
    </citation>
    <scope>NUCLEOTIDE SEQUENCE [LARGE SCALE GENOMIC DNA]</scope>
    <source>
        <strain evidence="2">0808SB05</strain>
        <strain evidence="3">0908SB82</strain>
        <strain evidence="4">1109NB16</strain>
    </source>
</reference>
<dbReference type="RefSeq" id="YP_009322647.1">
    <property type="nucleotide sequence ID" value="NC_031922.1"/>
</dbReference>
<dbReference type="Gene3D" id="3.40.30.10">
    <property type="entry name" value="Glutaredoxin"/>
    <property type="match status" value="1"/>
</dbReference>
<dbReference type="InterPro" id="IPR014025">
    <property type="entry name" value="Glutaredoxin_subgr"/>
</dbReference>
<feature type="domain" description="GST N-terminal" evidence="1">
    <location>
        <begin position="1"/>
        <end position="78"/>
    </location>
</feature>